<organism evidence="2 3">
    <name type="scientific">Cucurbita argyrosperma subsp. sororia</name>
    <dbReference type="NCBI Taxonomy" id="37648"/>
    <lineage>
        <taxon>Eukaryota</taxon>
        <taxon>Viridiplantae</taxon>
        <taxon>Streptophyta</taxon>
        <taxon>Embryophyta</taxon>
        <taxon>Tracheophyta</taxon>
        <taxon>Spermatophyta</taxon>
        <taxon>Magnoliopsida</taxon>
        <taxon>eudicotyledons</taxon>
        <taxon>Gunneridae</taxon>
        <taxon>Pentapetalae</taxon>
        <taxon>rosids</taxon>
        <taxon>fabids</taxon>
        <taxon>Cucurbitales</taxon>
        <taxon>Cucurbitaceae</taxon>
        <taxon>Cucurbiteae</taxon>
        <taxon>Cucurbita</taxon>
    </lineage>
</organism>
<gene>
    <name evidence="2" type="ORF">SDJN03_08109</name>
</gene>
<feature type="non-terminal residue" evidence="2">
    <location>
        <position position="1"/>
    </location>
</feature>
<evidence type="ECO:0000313" key="2">
    <source>
        <dbReference type="EMBL" id="KAG6598331.1"/>
    </source>
</evidence>
<dbReference type="AlphaFoldDB" id="A0AAV6NGW5"/>
<feature type="compositionally biased region" description="Basic residues" evidence="1">
    <location>
        <begin position="56"/>
        <end position="66"/>
    </location>
</feature>
<keyword evidence="3" id="KW-1185">Reference proteome</keyword>
<dbReference type="Proteomes" id="UP000685013">
    <property type="component" value="Chromosome 5"/>
</dbReference>
<name>A0AAV6NGW5_9ROSI</name>
<proteinExistence type="predicted"/>
<comment type="caution">
    <text evidence="2">The sequence shown here is derived from an EMBL/GenBank/DDBJ whole genome shotgun (WGS) entry which is preliminary data.</text>
</comment>
<evidence type="ECO:0000256" key="1">
    <source>
        <dbReference type="SAM" id="MobiDB-lite"/>
    </source>
</evidence>
<reference evidence="2 3" key="1">
    <citation type="journal article" date="2021" name="Hortic Res">
        <title>The domestication of Cucurbita argyrosperma as revealed by the genome of its wild relative.</title>
        <authorList>
            <person name="Barrera-Redondo J."/>
            <person name="Sanchez-de la Vega G."/>
            <person name="Aguirre-Liguori J.A."/>
            <person name="Castellanos-Morales G."/>
            <person name="Gutierrez-Guerrero Y.T."/>
            <person name="Aguirre-Dugua X."/>
            <person name="Aguirre-Planter E."/>
            <person name="Tenaillon M.I."/>
            <person name="Lira-Saade R."/>
            <person name="Eguiarte L.E."/>
        </authorList>
    </citation>
    <scope>NUCLEOTIDE SEQUENCE [LARGE SCALE GENOMIC DNA]</scope>
    <source>
        <strain evidence="2">JBR-2021</strain>
    </source>
</reference>
<protein>
    <submittedName>
        <fullName evidence="2">Uncharacterized protein</fullName>
    </submittedName>
</protein>
<accession>A0AAV6NGW5</accession>
<dbReference type="EMBL" id="JAGKQH010000005">
    <property type="protein sequence ID" value="KAG6598331.1"/>
    <property type="molecule type" value="Genomic_DNA"/>
</dbReference>
<feature type="region of interest" description="Disordered" evidence="1">
    <location>
        <begin position="46"/>
        <end position="70"/>
    </location>
</feature>
<sequence>MPWRCQITSGEILTVRLNTNSKKVKLVVKIPIGDLGKNLQVQAKRWGNAQVASTKAKSKRGRRKKDWHPSKLAPKLLKPLRKGKKNLKNLLQEGLHVLSWPQMQSNLLTLTRENQFLSGVWGEVVLYCQLRFFFAF</sequence>
<evidence type="ECO:0000313" key="3">
    <source>
        <dbReference type="Proteomes" id="UP000685013"/>
    </source>
</evidence>